<evidence type="ECO:0000313" key="1">
    <source>
        <dbReference type="EMBL" id="QQK07100.1"/>
    </source>
</evidence>
<dbReference type="EMBL" id="CP066744">
    <property type="protein sequence ID" value="QQK07100.1"/>
    <property type="molecule type" value="Genomic_DNA"/>
</dbReference>
<reference evidence="1 2" key="1">
    <citation type="journal article" date="2022" name="Int. J. Syst. Evol. Microbiol.">
        <title>Miniphocaeibacter halophilus sp. nov., an ammonium-tolerant acetate-producing bacterium isolated from a biogas system.</title>
        <authorList>
            <person name="Schnurer A."/>
            <person name="Singh A."/>
            <person name="Bi S."/>
            <person name="Qiao W."/>
            <person name="Westerholm M."/>
        </authorList>
    </citation>
    <scope>NUCLEOTIDE SEQUENCE [LARGE SCALE GENOMIC DNA]</scope>
    <source>
        <strain evidence="1 2">AMB_01</strain>
    </source>
</reference>
<protein>
    <submittedName>
        <fullName evidence="1">1,4-alpha-glucan branching protein GlgB</fullName>
    </submittedName>
</protein>
<organism evidence="1 2">
    <name type="scientific">Miniphocaeibacter halophilus</name>
    <dbReference type="NCBI Taxonomy" id="2931922"/>
    <lineage>
        <taxon>Bacteria</taxon>
        <taxon>Bacillati</taxon>
        <taxon>Bacillota</taxon>
        <taxon>Tissierellia</taxon>
        <taxon>Tissierellales</taxon>
        <taxon>Peptoniphilaceae</taxon>
        <taxon>Miniphocaeibacter</taxon>
    </lineage>
</organism>
<dbReference type="Proteomes" id="UP000595814">
    <property type="component" value="Chromosome"/>
</dbReference>
<gene>
    <name evidence="1" type="primary">glgB</name>
    <name evidence="1" type="ORF">JFY71_07125</name>
</gene>
<sequence length="636" mass="75466">MKKPIVNYYYTENGEEDAYLFNKGINEKSYEFLGAHKYIEDDKETVRFVVWAPNAKYVNLVGDFNDWDDYNLPMKMIGETGIWIINVFGVEEYDSYKYRIVTKNDEIKYKADPYAFHAELKPKTASKYYDLKGYKWNDKRWLNKKKKTDIYKSPMSIYEVNLASWKKKDNGDYYSYVELADELVNYVKEMGYTHVEIMPITEYPFDGSWGYQTTGYFAPTSRFGTPKDFMYLVDKFHQKNIGVILDWVPVHFCKDDFGLARFDGTGLYESQNTYEAENEQWGTLNFDFRKNEVRNFLISSALYWHDYYHIDGIRVDAVAYMLYLNFTGKDIKNEDGGNENKEAVSFIRELNTIIFKNYPNTLMIAEESTAWPNITMPVELDGLGFNYKWNMGWMNDTLKYIKLDPLFRKDHHDLLTFSLIYAFSENYILPFSHDEVVHMKGSMINKMPGEYSEKFDSLRLLMMYMYGHPGKKLNFMGNEIAQFDEWNEWDSITWGVLDFEKHVRYKKFISELNNFYRKEKALWEEDFDHKGFNWLEVDNNKESVVIFERISDKGEKLICAYNFTPVLRKNYPIGVDKEGTYSVVLNSDMQKYGGNLLRNKAYKTKKEEIHSKKYSIRVDLPPLGAMFIKMKQKNRR</sequence>
<evidence type="ECO:0000313" key="2">
    <source>
        <dbReference type="Proteomes" id="UP000595814"/>
    </source>
</evidence>
<keyword evidence="2" id="KW-1185">Reference proteome</keyword>
<accession>A0AC61MNG9</accession>
<name>A0AC61MNG9_9FIRM</name>
<proteinExistence type="predicted"/>